<protein>
    <submittedName>
        <fullName evidence="1">Superfamily I DNA and RNA helicase</fullName>
    </submittedName>
</protein>
<evidence type="ECO:0000313" key="1">
    <source>
        <dbReference type="EMBL" id="ALL64930.1"/>
    </source>
</evidence>
<reference evidence="1 2" key="1">
    <citation type="journal article" date="2014" name="Genome Announc.">
        <title>Draft Genome Sequence of the Haloacid-Degrading Burkholderia caribensis Strain MBA4.</title>
        <authorList>
            <person name="Pan Y."/>
            <person name="Kong K.F."/>
            <person name="Tsang J.S."/>
        </authorList>
    </citation>
    <scope>NUCLEOTIDE SEQUENCE [LARGE SCALE GENOMIC DNA]</scope>
    <source>
        <strain evidence="1 2">MBA4</strain>
    </source>
</reference>
<organism evidence="1 2">
    <name type="scientific">Paraburkholderia caribensis MBA4</name>
    <dbReference type="NCBI Taxonomy" id="1323664"/>
    <lineage>
        <taxon>Bacteria</taxon>
        <taxon>Pseudomonadati</taxon>
        <taxon>Pseudomonadota</taxon>
        <taxon>Betaproteobacteria</taxon>
        <taxon>Burkholderiales</taxon>
        <taxon>Burkholderiaceae</taxon>
        <taxon>Paraburkholderia</taxon>
    </lineage>
</organism>
<evidence type="ECO:0000313" key="2">
    <source>
        <dbReference type="Proteomes" id="UP000019146"/>
    </source>
</evidence>
<keyword evidence="1" id="KW-0547">Nucleotide-binding</keyword>
<dbReference type="AlphaFoldDB" id="A0A0P0R9B4"/>
<keyword evidence="1" id="KW-0347">Helicase</keyword>
<dbReference type="Proteomes" id="UP000019146">
    <property type="component" value="Chromosome 1"/>
</dbReference>
<dbReference type="Pfam" id="PF07608">
    <property type="entry name" value="DUF1571"/>
    <property type="match status" value="1"/>
</dbReference>
<gene>
    <name evidence="1" type="ORF">K788_0002434</name>
</gene>
<sequence>MRHPEFVEKRSRCWSRCRSRFGSLYGSRWISLIVAQLACVFIAGAAAAQNDAAALAAHVAPQIALGASETVANAAKLPLEQQVKWLRNAAQSGALEQMDDAQLVALFESFDPLTVPRYIEEGPNGYPSYEFTMQRQERIRGIWPRRPDHMLVRLTREPLRIYARWLPDGPHSGQEIIYDESKRADEMYGHLGGIFNIIPLWTSINGALARSQSNHRVRDLGTEFIAQQFLDEGRKFANVGITRPASIDVRTVSGVRVVAFTYETPTGQPEYYAKKEVLGLDLRHPYFRTAESYGNDGQIFERIVFLTITPKTFDDMAFDPKNPDYRF</sequence>
<keyword evidence="1" id="KW-0067">ATP-binding</keyword>
<dbReference type="GO" id="GO:0004386">
    <property type="term" value="F:helicase activity"/>
    <property type="evidence" value="ECO:0007669"/>
    <property type="project" value="UniProtKB-KW"/>
</dbReference>
<name>A0A0P0R9B4_9BURK</name>
<dbReference type="GeneID" id="69969041"/>
<accession>A0A0P0R9B4</accession>
<keyword evidence="1" id="KW-0378">Hydrolase</keyword>
<dbReference type="KEGG" id="bcai:K788_0002434"/>
<dbReference type="EMBL" id="CP012746">
    <property type="protein sequence ID" value="ALL64930.1"/>
    <property type="molecule type" value="Genomic_DNA"/>
</dbReference>
<dbReference type="InterPro" id="IPR011465">
    <property type="entry name" value="DUF1571"/>
</dbReference>
<dbReference type="RefSeq" id="WP_036004705.1">
    <property type="nucleotide sequence ID" value="NZ_CP012746.1"/>
</dbReference>
<proteinExistence type="predicted"/>